<dbReference type="RefSeq" id="WP_038479134.1">
    <property type="nucleotide sequence ID" value="NZ_CP003923.1"/>
</dbReference>
<dbReference type="NCBIfam" id="TIGR00657">
    <property type="entry name" value="asp_kinases"/>
    <property type="match status" value="1"/>
</dbReference>
<evidence type="ECO:0000256" key="5">
    <source>
        <dbReference type="ARBA" id="ARBA00010122"/>
    </source>
</evidence>
<dbReference type="SUPFAM" id="SSF53633">
    <property type="entry name" value="Carbamate kinase-like"/>
    <property type="match status" value="1"/>
</dbReference>
<evidence type="ECO:0000256" key="3">
    <source>
        <dbReference type="ARBA" id="ARBA00004986"/>
    </source>
</evidence>
<dbReference type="UniPathway" id="UPA00034">
    <property type="reaction ID" value="UER00015"/>
</dbReference>
<comment type="pathway">
    <text evidence="4 15">Amino-acid biosynthesis; L-threonine biosynthesis; L-threonine from L-aspartate: step 1/5.</text>
</comment>
<feature type="binding site" evidence="13">
    <location>
        <position position="49"/>
    </location>
    <ligand>
        <name>substrate</name>
    </ligand>
</feature>
<reference evidence="17 18" key="1">
    <citation type="journal article" date="2014" name="Gene">
        <title>A comparative genomic analysis of the alkalitolerant soil bacterium Bacillus lehensis G1.</title>
        <authorList>
            <person name="Noor Y.M."/>
            <person name="Samsulrizal N.H."/>
            <person name="Jema'on N.A."/>
            <person name="Low K.O."/>
            <person name="Ramli A.N."/>
            <person name="Alias N.I."/>
            <person name="Damis S.I."/>
            <person name="Fuzi S.F."/>
            <person name="Isa M.N."/>
            <person name="Murad A.M."/>
            <person name="Raih M.F."/>
            <person name="Bakar F.D."/>
            <person name="Najimudin N."/>
            <person name="Mahadi N.M."/>
            <person name="Illias R.M."/>
        </authorList>
    </citation>
    <scope>NUCLEOTIDE SEQUENCE [LARGE SCALE GENOMIC DNA]</scope>
    <source>
        <strain evidence="17 18">G1</strain>
    </source>
</reference>
<feature type="binding site" evidence="13">
    <location>
        <begin position="221"/>
        <end position="222"/>
    </location>
    <ligand>
        <name>ATP</name>
        <dbReference type="ChEBI" id="CHEBI:30616"/>
    </ligand>
</feature>
<sequence>MKVAKFGGSSVANAEQIRKVAAIIQADEDRKIVVVSAPGKRNKEDVKTTDLLIELAQYCMDGNEAKQEQWLEKVVDRYAQMVSDLGLDEATTIEIRTDLVNRIQAPYKNSHQLVDSLKASGEDNNAKLIAAYFHSIGMNASYVNPKDAGLLVSDEPGNAQVLPIAYERLHQLKEQEGIIVFPGFFGFSENGTLVTFPRGGSDITGAILAAAVNADLYENFTDVDSVYAANPTIVEDPFEIKKMTYREMRELSYAGFSVFHDEALIPAFRNGIPVCVKNTNNPKSEGTLIVAEREVFDNPVIGIAADEGFATIYVRKYLMNREVGFGRRLLEILEDSSISFEHIPTGIDDTSVIIRESQLTEDVEKQIIDRIKIELQVDDVHIERGFAMVMLVGEGMHNSIGVISRASGALSRRNVNIEMINQGSSETSLVFGIHQEDAKTAVQELYQEFFSTRVLA</sequence>
<dbReference type="InterPro" id="IPR002912">
    <property type="entry name" value="ACT_dom"/>
</dbReference>
<dbReference type="HOGENOM" id="CLU_009116_6_2_9"/>
<keyword evidence="9 13" id="KW-0067">ATP-binding</keyword>
<feature type="binding site" evidence="13">
    <location>
        <begin position="5"/>
        <end position="8"/>
    </location>
    <ligand>
        <name>ATP</name>
        <dbReference type="ChEBI" id="CHEBI:30616"/>
    </ligand>
</feature>
<dbReference type="Gene3D" id="3.30.2130.10">
    <property type="entry name" value="VC0802-like"/>
    <property type="match status" value="1"/>
</dbReference>
<evidence type="ECO:0000256" key="4">
    <source>
        <dbReference type="ARBA" id="ARBA00005139"/>
    </source>
</evidence>
<keyword evidence="6 14" id="KW-0808">Transferase</keyword>
<organism evidence="17 18">
    <name type="scientific">Shouchella lehensis G1</name>
    <dbReference type="NCBI Taxonomy" id="1246626"/>
    <lineage>
        <taxon>Bacteria</taxon>
        <taxon>Bacillati</taxon>
        <taxon>Bacillota</taxon>
        <taxon>Bacilli</taxon>
        <taxon>Bacillales</taxon>
        <taxon>Bacillaceae</taxon>
        <taxon>Shouchella</taxon>
    </lineage>
</organism>
<dbReference type="GO" id="GO:0009090">
    <property type="term" value="P:homoserine biosynthetic process"/>
    <property type="evidence" value="ECO:0007669"/>
    <property type="project" value="TreeGrafter"/>
</dbReference>
<dbReference type="FunFam" id="3.40.1160.10:FF:000027">
    <property type="entry name" value="Aspartokinase"/>
    <property type="match status" value="1"/>
</dbReference>
<dbReference type="eggNOG" id="COG0527">
    <property type="taxonomic scope" value="Bacteria"/>
</dbReference>
<dbReference type="PROSITE" id="PS51671">
    <property type="entry name" value="ACT"/>
    <property type="match status" value="1"/>
</dbReference>
<accession>A0A060LSC4</accession>
<comment type="function">
    <text evidence="1">Catalyzes the phosphorylation of the beta-carboxyl group of aspartic acid with ATP to yield 4-phospho-L-aspartate, which is involved in the branched biosynthetic pathway leading to the biosynthesis of amino acids threonine, isoleucine and methionine.</text>
</comment>
<keyword evidence="11" id="KW-0457">Lysine biosynthesis</keyword>
<dbReference type="PANTHER" id="PTHR21499">
    <property type="entry name" value="ASPARTATE KINASE"/>
    <property type="match status" value="1"/>
</dbReference>
<evidence type="ECO:0000256" key="6">
    <source>
        <dbReference type="ARBA" id="ARBA00022679"/>
    </source>
</evidence>
<comment type="similarity">
    <text evidence="5 14">Belongs to the aspartokinase family.</text>
</comment>
<dbReference type="PROSITE" id="PS00324">
    <property type="entry name" value="ASPARTOKINASE"/>
    <property type="match status" value="1"/>
</dbReference>
<dbReference type="EC" id="2.7.2.4" evidence="14"/>
<dbReference type="UniPathway" id="UPA00050">
    <property type="reaction ID" value="UER00461"/>
</dbReference>
<dbReference type="InterPro" id="IPR001048">
    <property type="entry name" value="Asp/Glu/Uridylate_kinase"/>
</dbReference>
<dbReference type="Pfam" id="PF22468">
    <property type="entry name" value="ACT_9"/>
    <property type="match status" value="1"/>
</dbReference>
<feature type="binding site" evidence="13">
    <location>
        <position position="122"/>
    </location>
    <ligand>
        <name>substrate</name>
    </ligand>
</feature>
<evidence type="ECO:0000313" key="18">
    <source>
        <dbReference type="Proteomes" id="UP000027142"/>
    </source>
</evidence>
<dbReference type="PANTHER" id="PTHR21499:SF67">
    <property type="entry name" value="ASPARTOKINASE 3"/>
    <property type="match status" value="1"/>
</dbReference>
<evidence type="ECO:0000256" key="12">
    <source>
        <dbReference type="ARBA" id="ARBA00047872"/>
    </source>
</evidence>
<evidence type="ECO:0000313" key="17">
    <source>
        <dbReference type="EMBL" id="AIC94151.1"/>
    </source>
</evidence>
<dbReference type="SUPFAM" id="SSF55021">
    <property type="entry name" value="ACT-like"/>
    <property type="match status" value="2"/>
</dbReference>
<dbReference type="GO" id="GO:0019877">
    <property type="term" value="P:diaminopimelate biosynthetic process"/>
    <property type="evidence" value="ECO:0007669"/>
    <property type="project" value="UniProtKB-KW"/>
</dbReference>
<keyword evidence="8 14" id="KW-0418">Kinase</keyword>
<dbReference type="GO" id="GO:0004072">
    <property type="term" value="F:aspartate kinase activity"/>
    <property type="evidence" value="ECO:0007669"/>
    <property type="project" value="UniProtKB-EC"/>
</dbReference>
<gene>
    <name evidence="17" type="ORF">BleG1_1573</name>
</gene>
<proteinExistence type="inferred from homology"/>
<dbReference type="Pfam" id="PF00696">
    <property type="entry name" value="AA_kinase"/>
    <property type="match status" value="1"/>
</dbReference>
<dbReference type="GO" id="GO:0005829">
    <property type="term" value="C:cytosol"/>
    <property type="evidence" value="ECO:0007669"/>
    <property type="project" value="TreeGrafter"/>
</dbReference>
<dbReference type="GO" id="GO:0009089">
    <property type="term" value="P:lysine biosynthetic process via diaminopimelate"/>
    <property type="evidence" value="ECO:0007669"/>
    <property type="project" value="UniProtKB-UniPathway"/>
</dbReference>
<dbReference type="InterPro" id="IPR035804">
    <property type="entry name" value="AKIII_YclM_N"/>
</dbReference>
<comment type="catalytic activity">
    <reaction evidence="12 14">
        <text>L-aspartate + ATP = 4-phospho-L-aspartate + ADP</text>
        <dbReference type="Rhea" id="RHEA:23776"/>
        <dbReference type="ChEBI" id="CHEBI:29991"/>
        <dbReference type="ChEBI" id="CHEBI:30616"/>
        <dbReference type="ChEBI" id="CHEBI:57535"/>
        <dbReference type="ChEBI" id="CHEBI:456216"/>
        <dbReference type="EC" id="2.7.2.4"/>
    </reaction>
</comment>
<evidence type="ECO:0000256" key="9">
    <source>
        <dbReference type="ARBA" id="ARBA00022840"/>
    </source>
</evidence>
<dbReference type="Proteomes" id="UP000027142">
    <property type="component" value="Chromosome"/>
</dbReference>
<evidence type="ECO:0000256" key="11">
    <source>
        <dbReference type="ARBA" id="ARBA00023154"/>
    </source>
</evidence>
<evidence type="ECO:0000256" key="15">
    <source>
        <dbReference type="RuleBase" id="RU004249"/>
    </source>
</evidence>
<keyword evidence="10" id="KW-0220">Diaminopimelate biosynthesis</keyword>
<feature type="binding site" evidence="13">
    <location>
        <position position="227"/>
    </location>
    <ligand>
        <name>ATP</name>
        <dbReference type="ChEBI" id="CHEBI:30616"/>
    </ligand>
</feature>
<dbReference type="PIRSF" id="PIRSF000726">
    <property type="entry name" value="Asp_kin"/>
    <property type="match status" value="1"/>
</dbReference>
<dbReference type="PATRIC" id="fig|1246626.3.peg.1560"/>
<dbReference type="InterPro" id="IPR054352">
    <property type="entry name" value="ACT_Aspartokinase"/>
</dbReference>
<dbReference type="GO" id="GO:0005524">
    <property type="term" value="F:ATP binding"/>
    <property type="evidence" value="ECO:0007669"/>
    <property type="project" value="UniProtKB-KW"/>
</dbReference>
<dbReference type="CDD" id="cd04916">
    <property type="entry name" value="ACT_AKiii-YclM-BS_2"/>
    <property type="match status" value="1"/>
</dbReference>
<protein>
    <recommendedName>
        <fullName evidence="14">Aspartokinase</fullName>
        <ecNumber evidence="14">2.7.2.4</ecNumber>
    </recommendedName>
</protein>
<evidence type="ECO:0000256" key="14">
    <source>
        <dbReference type="RuleBase" id="RU003448"/>
    </source>
</evidence>
<dbReference type="InterPro" id="IPR045865">
    <property type="entry name" value="ACT-like_dom_sf"/>
</dbReference>
<comment type="pathway">
    <text evidence="3 15">Amino-acid biosynthesis; L-methionine biosynthesis via de novo pathway; L-homoserine from L-aspartate: step 1/3.</text>
</comment>
<dbReference type="InterPro" id="IPR001341">
    <property type="entry name" value="Asp_kinase"/>
</dbReference>
<keyword evidence="7 13" id="KW-0547">Nucleotide-binding</keyword>
<dbReference type="UniPathway" id="UPA00051">
    <property type="reaction ID" value="UER00462"/>
</dbReference>
<dbReference type="OrthoDB" id="9799110at2"/>
<comment type="pathway">
    <text evidence="2 15">Amino-acid biosynthesis; L-lysine biosynthesis via DAP pathway; (S)-tetrahydrodipicolinate from L-aspartate: step 1/4.</text>
</comment>
<dbReference type="STRING" id="1246626.BleG1_1573"/>
<dbReference type="Gene3D" id="3.40.1160.10">
    <property type="entry name" value="Acetylglutamate kinase-like"/>
    <property type="match status" value="1"/>
</dbReference>
<evidence type="ECO:0000256" key="8">
    <source>
        <dbReference type="ARBA" id="ARBA00022777"/>
    </source>
</evidence>
<dbReference type="FunFam" id="3.30.2130.10:FF:000001">
    <property type="entry name" value="Bifunctional aspartokinase/homoserine dehydrogenase"/>
    <property type="match status" value="1"/>
</dbReference>
<evidence type="ECO:0000256" key="10">
    <source>
        <dbReference type="ARBA" id="ARBA00022915"/>
    </source>
</evidence>
<dbReference type="InterPro" id="IPR018042">
    <property type="entry name" value="Aspartate_kinase_CS"/>
</dbReference>
<keyword evidence="15" id="KW-0028">Amino-acid biosynthesis</keyword>
<dbReference type="KEGG" id="ble:BleG1_1573"/>
<dbReference type="InterPro" id="IPR036393">
    <property type="entry name" value="AceGlu_kinase-like_sf"/>
</dbReference>
<dbReference type="InterPro" id="IPR005260">
    <property type="entry name" value="Asp_kin_monofn"/>
</dbReference>
<evidence type="ECO:0000256" key="13">
    <source>
        <dbReference type="PIRSR" id="PIRSR000726-1"/>
    </source>
</evidence>
<dbReference type="CDD" id="cd04245">
    <property type="entry name" value="AAK_AKiii-YclM-BS"/>
    <property type="match status" value="1"/>
</dbReference>
<dbReference type="GO" id="GO:0009088">
    <property type="term" value="P:threonine biosynthetic process"/>
    <property type="evidence" value="ECO:0007669"/>
    <property type="project" value="UniProtKB-UniPathway"/>
</dbReference>
<dbReference type="CDD" id="cd04911">
    <property type="entry name" value="ACT_AKiii-YclM-BS_1"/>
    <property type="match status" value="1"/>
</dbReference>
<dbReference type="NCBIfam" id="NF006540">
    <property type="entry name" value="PRK09034.1"/>
    <property type="match status" value="1"/>
</dbReference>
<evidence type="ECO:0000259" key="16">
    <source>
        <dbReference type="PROSITE" id="PS51671"/>
    </source>
</evidence>
<dbReference type="EMBL" id="CP003923">
    <property type="protein sequence ID" value="AIC94151.1"/>
    <property type="molecule type" value="Genomic_DNA"/>
</dbReference>
<evidence type="ECO:0000256" key="1">
    <source>
        <dbReference type="ARBA" id="ARBA00003121"/>
    </source>
</evidence>
<evidence type="ECO:0000256" key="2">
    <source>
        <dbReference type="ARBA" id="ARBA00004766"/>
    </source>
</evidence>
<keyword evidence="18" id="KW-1185">Reference proteome</keyword>
<evidence type="ECO:0000256" key="7">
    <source>
        <dbReference type="ARBA" id="ARBA00022741"/>
    </source>
</evidence>
<feature type="domain" description="ACT" evidence="16">
    <location>
        <begin position="391"/>
        <end position="456"/>
    </location>
</feature>
<dbReference type="AlphaFoldDB" id="A0A060LSC4"/>
<name>A0A060LSC4_9BACI</name>